<dbReference type="Gene3D" id="2.30.30.140">
    <property type="match status" value="1"/>
</dbReference>
<feature type="compositionally biased region" description="Polar residues" evidence="9">
    <location>
        <begin position="879"/>
        <end position="900"/>
    </location>
</feature>
<feature type="compositionally biased region" description="Basic residues" evidence="9">
    <location>
        <begin position="748"/>
        <end position="757"/>
    </location>
</feature>
<evidence type="ECO:0000256" key="2">
    <source>
        <dbReference type="ARBA" id="ARBA00022737"/>
    </source>
</evidence>
<sequence length="1690" mass="190062">MTLRSSSRATPTTLMAPPRPTITPHVGVPKASFRKIQSTGKEFDGVDDKLAQQYGYNEVNVTFERPEHYIRYVDPIESELLTQVEYDMDEQDEEWLKEINSERYKEQSERISPETFEIIIDRLEKEWFELMKRVPKPDQALPSEDSTCAVCDDGEGENANAIVFCDGCNLAVHQDCYGVPYIPEGQWLCRKCTVSPETRVECLLCPNEGGAFKQTSNGKWAHLLCAIWVPECVLGNPTFMEPIEHTDKIPKQRWKLVCSICKVKQGACIQCNKNTCVTAFHVSCARRHKLLSPMKSHGENELQAFCERHLPAEMRANRVAPPSPSLPPVIPVSPARSPKKTSRPQVQATGPPLVPSMIVDRIFDHIHRINFRKKRPFLLAVCKYWSLKREARRGAPLLKRLHLEPWATSTATQLQTDDDKLKYLDNLTKLKDDLERVLELADLVRRREVEKQSQAQMVETLVTSCLLPFDTELRKAYEKIVGLDRGNYFMNPVSRIEVPEYYTVIDQPMHWLGIGEKIEQHEYLDSQAFADDVYLVLDNAIKYNKKDTSFHRAALRIKNHAQPILEQFQQTVRQKTAQWLNQEHIRDESDEPKPPADSTRLDDRTHPEDQGTNPAVGDSIGSVLAEIPDHYPMIAETEALAGPLENEAPDLGEETIPGTPDAESTEDAFILVDEKIDIVEAPEPAEKSTPSTSQVGDMEPYVSMLRMLQDPGSVADDLPFLVNADPLASFFSYEKPIPKPPPPPQIKQSRKSSRKKRTSDIIVPRSAPATHPQRVVLLVRDPQTSEPISLSEISESAFDPGLASTPTSSRAPKRKRQDSDSWAQVVSDVNPHESFMLFETGWVLPPGTTRNRRPTFPGAPKPGGTESRKQSKEPKRTRTSSSVRGDTQPPTIPSSRQPSQAPLVEVQTPVEDTTNLSEAQQIDSMPEETAAPVSVVITQPAQPHITDSIEPTPAADASARLPVPAQPQKTDGSSDLSELSDGDEKRARLAATRVADTSLPPEPARTEAPEDDPLRPDRYNSGTLVWAKQFGFPFYPAYLYEPTDPMVPVNILKMEEDARRKYKTIGAMYPVQFYDKQRSWTWVPLDKLMLLGQSEELDQKQLHPTGKGALKSADRKALKEAYRLALQDIIPVEDAEVNEAVPRDSHATLPRFQCKSALVTVPVAANLLRQLAAMQDVHDESIDRTQVKFDTITSQEVANLSDSLEQLMLDAESIKTIQQRVENRMKRAQKFFHHATAALAPINRFPTEVLARIFVLGKRLELNFSPRMSWVAQRWRNVALSTPELWNIIPLTGIARVKTYVSRSGSMTLDIEADLRTYRVNTFEIGQCLQILEPHRLRWRNVKILLEDHDQAQSILRQLEGICSDGNREISTCCLESIYFGVAHGDNYVSSHHRSDLKLLAVPSLKVVELLAVDLFVADGQGSSVFTGLTRLSLGSTQYMQLDPDFLNQLYAMPNLTELVLDQCNFVIPNFNSETASISLEKLRLMQLSLIPDEVVNLILTRVFAPNLHHFELIAHEMDGPSRILDWEMIRTKYTGLTVLKLTGVTSYMTRPLLSWLPDLSELTTFAVRFQERLSPKNAQQSCEKVLKALVGTRNQNCPKLRIIEIGVLGLGGVVALKGVLESRPLLRAGRVTAVLAPDVKEYEAQNKDLAWMQSHLKRLMLRGEDDDDDGDGDDDSDGDEITEGGYERT</sequence>
<evidence type="ECO:0000256" key="4">
    <source>
        <dbReference type="ARBA" id="ARBA00022833"/>
    </source>
</evidence>
<evidence type="ECO:0000256" key="1">
    <source>
        <dbReference type="ARBA" id="ARBA00022723"/>
    </source>
</evidence>
<dbReference type="PROSITE" id="PS50016">
    <property type="entry name" value="ZF_PHD_2"/>
    <property type="match status" value="1"/>
</dbReference>
<dbReference type="InterPro" id="IPR000313">
    <property type="entry name" value="PWWP_dom"/>
</dbReference>
<evidence type="ECO:0000256" key="6">
    <source>
        <dbReference type="ARBA" id="ARBA00023242"/>
    </source>
</evidence>
<dbReference type="SUPFAM" id="SSF63748">
    <property type="entry name" value="Tudor/PWWP/MBT"/>
    <property type="match status" value="1"/>
</dbReference>
<dbReference type="InterPro" id="IPR034732">
    <property type="entry name" value="EPHD"/>
</dbReference>
<dbReference type="GO" id="GO:0006357">
    <property type="term" value="P:regulation of transcription by RNA polymerase II"/>
    <property type="evidence" value="ECO:0007669"/>
    <property type="project" value="TreeGrafter"/>
</dbReference>
<dbReference type="OrthoDB" id="20839at2759"/>
<feature type="region of interest" description="Disordered" evidence="9">
    <location>
        <begin position="733"/>
        <end position="825"/>
    </location>
</feature>
<dbReference type="InterPro" id="IPR019786">
    <property type="entry name" value="Zinc_finger_PHD-type_CS"/>
</dbReference>
<keyword evidence="3 8" id="KW-0863">Zinc-finger</keyword>
<comment type="caution">
    <text evidence="14">The sequence shown here is derived from an EMBL/GenBank/DDBJ whole genome shotgun (WGS) entry which is preliminary data.</text>
</comment>
<dbReference type="InterPro" id="IPR001965">
    <property type="entry name" value="Znf_PHD"/>
</dbReference>
<feature type="compositionally biased region" description="Polar residues" evidence="9">
    <location>
        <begin position="1"/>
        <end position="13"/>
    </location>
</feature>
<accession>A0A8H7HQW7</accession>
<evidence type="ECO:0000259" key="12">
    <source>
        <dbReference type="PROSITE" id="PS50812"/>
    </source>
</evidence>
<dbReference type="InterPro" id="IPR013083">
    <property type="entry name" value="Znf_RING/FYVE/PHD"/>
</dbReference>
<keyword evidence="4" id="KW-0862">Zinc</keyword>
<organism evidence="14 15">
    <name type="scientific">Rhizoctonia solani</name>
    <dbReference type="NCBI Taxonomy" id="456999"/>
    <lineage>
        <taxon>Eukaryota</taxon>
        <taxon>Fungi</taxon>
        <taxon>Dikarya</taxon>
        <taxon>Basidiomycota</taxon>
        <taxon>Agaricomycotina</taxon>
        <taxon>Agaricomycetes</taxon>
        <taxon>Cantharellales</taxon>
        <taxon>Ceratobasidiaceae</taxon>
        <taxon>Rhizoctonia</taxon>
    </lineage>
</organism>
<dbReference type="PROSITE" id="PS50014">
    <property type="entry name" value="BROMODOMAIN_2"/>
    <property type="match status" value="1"/>
</dbReference>
<dbReference type="InterPro" id="IPR050701">
    <property type="entry name" value="Histone_Mod_Regulator"/>
</dbReference>
<dbReference type="InterPro" id="IPR019542">
    <property type="entry name" value="Enhancer_polycomb-like_N"/>
</dbReference>
<dbReference type="FunFam" id="3.30.40.10:FF:000008">
    <property type="entry name" value="Bromodomain containing 1, isoform CRA_a"/>
    <property type="match status" value="1"/>
</dbReference>
<dbReference type="CDD" id="cd15492">
    <property type="entry name" value="PHD_BRPF_JADE_like"/>
    <property type="match status" value="1"/>
</dbReference>
<feature type="domain" description="PHD-type" evidence="11">
    <location>
        <begin position="145"/>
        <end position="195"/>
    </location>
</feature>
<dbReference type="Gene3D" id="1.20.920.10">
    <property type="entry name" value="Bromodomain-like"/>
    <property type="match status" value="1"/>
</dbReference>
<dbReference type="InterPro" id="IPR001487">
    <property type="entry name" value="Bromodomain"/>
</dbReference>
<dbReference type="PROSITE" id="PS51805">
    <property type="entry name" value="EPHD"/>
    <property type="match status" value="1"/>
</dbReference>
<evidence type="ECO:0000259" key="13">
    <source>
        <dbReference type="PROSITE" id="PS51805"/>
    </source>
</evidence>
<feature type="region of interest" description="Disordered" evidence="9">
    <location>
        <begin position="842"/>
        <end position="925"/>
    </location>
</feature>
<proteinExistence type="predicted"/>
<feature type="domain" description="PWWP" evidence="12">
    <location>
        <begin position="1021"/>
        <end position="1094"/>
    </location>
</feature>
<evidence type="ECO:0000256" key="5">
    <source>
        <dbReference type="ARBA" id="ARBA00023117"/>
    </source>
</evidence>
<dbReference type="InterPro" id="IPR011011">
    <property type="entry name" value="Znf_FYVE_PHD"/>
</dbReference>
<dbReference type="Pfam" id="PF00439">
    <property type="entry name" value="Bromodomain"/>
    <property type="match status" value="1"/>
</dbReference>
<dbReference type="Gene3D" id="3.30.40.10">
    <property type="entry name" value="Zinc/RING finger domain, C3HC4 (zinc finger)"/>
    <property type="match status" value="2"/>
</dbReference>
<evidence type="ECO:0000256" key="8">
    <source>
        <dbReference type="PROSITE-ProRule" id="PRU00146"/>
    </source>
</evidence>
<dbReference type="PROSITE" id="PS50812">
    <property type="entry name" value="PWWP"/>
    <property type="match status" value="1"/>
</dbReference>
<dbReference type="InterPro" id="IPR036427">
    <property type="entry name" value="Bromodomain-like_sf"/>
</dbReference>
<feature type="domain" description="PHD-type" evidence="13">
    <location>
        <begin position="199"/>
        <end position="310"/>
    </location>
</feature>
<evidence type="ECO:0000256" key="3">
    <source>
        <dbReference type="ARBA" id="ARBA00022771"/>
    </source>
</evidence>
<keyword evidence="6" id="KW-0539">Nucleus</keyword>
<dbReference type="PANTHER" id="PTHR13793">
    <property type="entry name" value="PHD FINGER PROTEINS"/>
    <property type="match status" value="1"/>
</dbReference>
<feature type="compositionally biased region" description="Basic and acidic residues" evidence="9">
    <location>
        <begin position="866"/>
        <end position="876"/>
    </location>
</feature>
<evidence type="ECO:0000256" key="7">
    <source>
        <dbReference type="PROSITE-ProRule" id="PRU00035"/>
    </source>
</evidence>
<dbReference type="SUPFAM" id="SSF57903">
    <property type="entry name" value="FYVE/PHD zinc finger"/>
    <property type="match status" value="1"/>
</dbReference>
<name>A0A8H7HQW7_9AGAM</name>
<feature type="compositionally biased region" description="Polar residues" evidence="9">
    <location>
        <begin position="910"/>
        <end position="923"/>
    </location>
</feature>
<dbReference type="Pfam" id="PF00855">
    <property type="entry name" value="PWWP"/>
    <property type="match status" value="1"/>
</dbReference>
<dbReference type="Pfam" id="PF13832">
    <property type="entry name" value="zf-HC5HC2H_2"/>
    <property type="match status" value="1"/>
</dbReference>
<dbReference type="GO" id="GO:0006325">
    <property type="term" value="P:chromatin organization"/>
    <property type="evidence" value="ECO:0007669"/>
    <property type="project" value="UniProtKB-ARBA"/>
</dbReference>
<dbReference type="Pfam" id="PF13831">
    <property type="entry name" value="PHD_2"/>
    <property type="match status" value="1"/>
</dbReference>
<feature type="region of interest" description="Disordered" evidence="9">
    <location>
        <begin position="317"/>
        <end position="350"/>
    </location>
</feature>
<feature type="compositionally biased region" description="Pro residues" evidence="9">
    <location>
        <begin position="321"/>
        <end position="331"/>
    </location>
</feature>
<feature type="region of interest" description="Disordered" evidence="9">
    <location>
        <begin position="583"/>
        <end position="619"/>
    </location>
</feature>
<dbReference type="PRINTS" id="PR00503">
    <property type="entry name" value="BROMODOMAIN"/>
</dbReference>
<evidence type="ECO:0000259" key="10">
    <source>
        <dbReference type="PROSITE" id="PS50014"/>
    </source>
</evidence>
<keyword evidence="1" id="KW-0479">Metal-binding</keyword>
<dbReference type="SMART" id="SM00293">
    <property type="entry name" value="PWWP"/>
    <property type="match status" value="1"/>
</dbReference>
<feature type="region of interest" description="Disordered" evidence="9">
    <location>
        <begin position="1663"/>
        <end position="1690"/>
    </location>
</feature>
<evidence type="ECO:0000256" key="9">
    <source>
        <dbReference type="SAM" id="MobiDB-lite"/>
    </source>
</evidence>
<feature type="region of interest" description="Disordered" evidence="9">
    <location>
        <begin position="1"/>
        <end position="25"/>
    </location>
</feature>
<protein>
    <submittedName>
        <fullName evidence="14">PHD-finger</fullName>
    </submittedName>
</protein>
<dbReference type="EMBL" id="JACYCD010000053">
    <property type="protein sequence ID" value="KAF8705258.1"/>
    <property type="molecule type" value="Genomic_DNA"/>
</dbReference>
<dbReference type="PANTHER" id="PTHR13793:SF107">
    <property type="entry name" value="BROMODOMAIN-CONTAINING PROTEIN HOMOLOG"/>
    <property type="match status" value="1"/>
</dbReference>
<dbReference type="GO" id="GO:0008270">
    <property type="term" value="F:zinc ion binding"/>
    <property type="evidence" value="ECO:0007669"/>
    <property type="project" value="UniProtKB-KW"/>
</dbReference>
<dbReference type="SUPFAM" id="SSF47370">
    <property type="entry name" value="Bromodomain"/>
    <property type="match status" value="1"/>
</dbReference>
<dbReference type="Proteomes" id="UP000602905">
    <property type="component" value="Unassembled WGS sequence"/>
</dbReference>
<feature type="region of interest" description="Disordered" evidence="9">
    <location>
        <begin position="945"/>
        <end position="1017"/>
    </location>
</feature>
<feature type="domain" description="Bromo" evidence="10">
    <location>
        <begin position="481"/>
        <end position="551"/>
    </location>
</feature>
<feature type="compositionally biased region" description="Basic and acidic residues" evidence="9">
    <location>
        <begin position="583"/>
        <end position="609"/>
    </location>
</feature>
<keyword evidence="2" id="KW-0677">Repeat</keyword>
<evidence type="ECO:0000313" key="15">
    <source>
        <dbReference type="Proteomes" id="UP000602905"/>
    </source>
</evidence>
<dbReference type="PROSITE" id="PS01359">
    <property type="entry name" value="ZF_PHD_1"/>
    <property type="match status" value="1"/>
</dbReference>
<dbReference type="Pfam" id="PF10513">
    <property type="entry name" value="EPL1"/>
    <property type="match status" value="1"/>
</dbReference>
<feature type="non-terminal residue" evidence="14">
    <location>
        <position position="1"/>
    </location>
</feature>
<feature type="compositionally biased region" description="Low complexity" evidence="9">
    <location>
        <begin position="785"/>
        <end position="796"/>
    </location>
</feature>
<keyword evidence="5 7" id="KW-0103">Bromodomain</keyword>
<reference evidence="14" key="1">
    <citation type="submission" date="2020-09" db="EMBL/GenBank/DDBJ databases">
        <title>Comparative genome analyses of four rice-infecting Rhizoctonia solani isolates reveal extensive enrichment of homogalacturonan modification genes.</title>
        <authorList>
            <person name="Lee D.-Y."/>
            <person name="Jeon J."/>
            <person name="Kim K.-T."/>
            <person name="Cheong K."/>
            <person name="Song H."/>
            <person name="Choi G."/>
            <person name="Ko J."/>
            <person name="Opiyo S.O."/>
            <person name="Zuo S."/>
            <person name="Madhav S."/>
            <person name="Lee Y.-H."/>
            <person name="Wang G.-L."/>
        </authorList>
    </citation>
    <scope>NUCLEOTIDE SEQUENCE</scope>
    <source>
        <strain evidence="14">AG1-IA WGL</strain>
    </source>
</reference>
<gene>
    <name evidence="14" type="ORF">RHS03_05539</name>
</gene>
<evidence type="ECO:0000259" key="11">
    <source>
        <dbReference type="PROSITE" id="PS50016"/>
    </source>
</evidence>
<dbReference type="CDD" id="cd05839">
    <property type="entry name" value="PWWP_BRPF"/>
    <property type="match status" value="1"/>
</dbReference>
<dbReference type="InterPro" id="IPR019787">
    <property type="entry name" value="Znf_PHD-finger"/>
</dbReference>
<dbReference type="SUPFAM" id="SSF52047">
    <property type="entry name" value="RNI-like"/>
    <property type="match status" value="1"/>
</dbReference>
<evidence type="ECO:0000313" key="14">
    <source>
        <dbReference type="EMBL" id="KAF8705258.1"/>
    </source>
</evidence>
<dbReference type="SMART" id="SM00297">
    <property type="entry name" value="BROMO"/>
    <property type="match status" value="1"/>
</dbReference>
<feature type="compositionally biased region" description="Acidic residues" evidence="9">
    <location>
        <begin position="1665"/>
        <end position="1683"/>
    </location>
</feature>
<dbReference type="SMART" id="SM00249">
    <property type="entry name" value="PHD"/>
    <property type="match status" value="2"/>
</dbReference>
<feature type="compositionally biased region" description="Basic and acidic residues" evidence="9">
    <location>
        <begin position="1004"/>
        <end position="1017"/>
    </location>
</feature>